<dbReference type="InterPro" id="IPR045340">
    <property type="entry name" value="DUF6533"/>
</dbReference>
<feature type="transmembrane region" description="Helical" evidence="1">
    <location>
        <begin position="140"/>
        <end position="163"/>
    </location>
</feature>
<dbReference type="EMBL" id="JAEVFJ010000025">
    <property type="protein sequence ID" value="KAH8094712.1"/>
    <property type="molecule type" value="Genomic_DNA"/>
</dbReference>
<name>A0A8K0UKP1_9AGAR</name>
<evidence type="ECO:0000259" key="2">
    <source>
        <dbReference type="Pfam" id="PF20151"/>
    </source>
</evidence>
<feature type="domain" description="DUF6533" evidence="2">
    <location>
        <begin position="25"/>
        <end position="67"/>
    </location>
</feature>
<evidence type="ECO:0000256" key="1">
    <source>
        <dbReference type="SAM" id="Phobius"/>
    </source>
</evidence>
<evidence type="ECO:0000313" key="4">
    <source>
        <dbReference type="Proteomes" id="UP000813824"/>
    </source>
</evidence>
<feature type="transmembrane region" description="Helical" evidence="1">
    <location>
        <begin position="184"/>
        <end position="201"/>
    </location>
</feature>
<keyword evidence="1" id="KW-0472">Membrane</keyword>
<sequence length="286" mass="32154">MSAASVAPLPVYVIDALNMGKRSRIAAIALLGYDHFVTLDREVTYIWSARKNNVAFYLYVFNRFFALTYLIFDSVPLTKSGVVSSQVYALYERSRKILIFMLSMCALEIAAMGSLMGVTIGHLEHLPVVSTPTGCFYRGLLNLSALFWVPGLLYEPVLCILVLHKAMSRKHHIPLVVVVARDSLLYFVAIFAILLCSTIIWARDPTYINMVMPWSAALPSILGSRLLLNMREKVHWTSNEKSYIVETIGHSQAQHRDSLTFIEAHLDLQLELELVSNNLHSCTGQC</sequence>
<evidence type="ECO:0000313" key="3">
    <source>
        <dbReference type="EMBL" id="KAH8094712.1"/>
    </source>
</evidence>
<gene>
    <name evidence="3" type="ORF">BXZ70DRAFT_1010002</name>
</gene>
<dbReference type="AlphaFoldDB" id="A0A8K0UKP1"/>
<reference evidence="3" key="1">
    <citation type="journal article" date="2021" name="New Phytol.">
        <title>Evolutionary innovations through gain and loss of genes in the ectomycorrhizal Boletales.</title>
        <authorList>
            <person name="Wu G."/>
            <person name="Miyauchi S."/>
            <person name="Morin E."/>
            <person name="Kuo A."/>
            <person name="Drula E."/>
            <person name="Varga T."/>
            <person name="Kohler A."/>
            <person name="Feng B."/>
            <person name="Cao Y."/>
            <person name="Lipzen A."/>
            <person name="Daum C."/>
            <person name="Hundley H."/>
            <person name="Pangilinan J."/>
            <person name="Johnson J."/>
            <person name="Barry K."/>
            <person name="LaButti K."/>
            <person name="Ng V."/>
            <person name="Ahrendt S."/>
            <person name="Min B."/>
            <person name="Choi I.G."/>
            <person name="Park H."/>
            <person name="Plett J.M."/>
            <person name="Magnuson J."/>
            <person name="Spatafora J.W."/>
            <person name="Nagy L.G."/>
            <person name="Henrissat B."/>
            <person name="Grigoriev I.V."/>
            <person name="Yang Z.L."/>
            <person name="Xu J."/>
            <person name="Martin F.M."/>
        </authorList>
    </citation>
    <scope>NUCLEOTIDE SEQUENCE</scope>
    <source>
        <strain evidence="3">KKN 215</strain>
    </source>
</reference>
<accession>A0A8K0UKP1</accession>
<keyword evidence="1" id="KW-0812">Transmembrane</keyword>
<dbReference type="Proteomes" id="UP000813824">
    <property type="component" value="Unassembled WGS sequence"/>
</dbReference>
<feature type="transmembrane region" description="Helical" evidence="1">
    <location>
        <begin position="97"/>
        <end position="120"/>
    </location>
</feature>
<proteinExistence type="predicted"/>
<keyword evidence="1" id="KW-1133">Transmembrane helix</keyword>
<organism evidence="3 4">
    <name type="scientific">Cristinia sonorae</name>
    <dbReference type="NCBI Taxonomy" id="1940300"/>
    <lineage>
        <taxon>Eukaryota</taxon>
        <taxon>Fungi</taxon>
        <taxon>Dikarya</taxon>
        <taxon>Basidiomycota</taxon>
        <taxon>Agaricomycotina</taxon>
        <taxon>Agaricomycetes</taxon>
        <taxon>Agaricomycetidae</taxon>
        <taxon>Agaricales</taxon>
        <taxon>Pleurotineae</taxon>
        <taxon>Stephanosporaceae</taxon>
        <taxon>Cristinia</taxon>
    </lineage>
</organism>
<keyword evidence="4" id="KW-1185">Reference proteome</keyword>
<dbReference type="OrthoDB" id="2638860at2759"/>
<protein>
    <recommendedName>
        <fullName evidence="2">DUF6533 domain-containing protein</fullName>
    </recommendedName>
</protein>
<feature type="transmembrane region" description="Helical" evidence="1">
    <location>
        <begin position="56"/>
        <end position="76"/>
    </location>
</feature>
<dbReference type="Pfam" id="PF20151">
    <property type="entry name" value="DUF6533"/>
    <property type="match status" value="1"/>
</dbReference>
<comment type="caution">
    <text evidence="3">The sequence shown here is derived from an EMBL/GenBank/DDBJ whole genome shotgun (WGS) entry which is preliminary data.</text>
</comment>
<feature type="transmembrane region" description="Helical" evidence="1">
    <location>
        <begin position="207"/>
        <end position="228"/>
    </location>
</feature>